<dbReference type="EMBL" id="CP021056">
    <property type="protein sequence ID" value="QXE21530.1"/>
    <property type="molecule type" value="Genomic_DNA"/>
</dbReference>
<accession>A0A975T404</accession>
<keyword evidence="2" id="KW-1185">Reference proteome</keyword>
<proteinExistence type="predicted"/>
<dbReference type="Proteomes" id="UP000683511">
    <property type="component" value="Chromosome"/>
</dbReference>
<dbReference type="AlphaFoldDB" id="A0A975T404"/>
<reference evidence="1" key="1">
    <citation type="submission" date="2017-04" db="EMBL/GenBank/DDBJ databases">
        <title>Genome deletions in a multicellular cyanobacterial endosymbiont for morphological adaptation in marine diatoms.</title>
        <authorList>
            <person name="Wang Y."/>
            <person name="Gao H."/>
            <person name="Li R."/>
            <person name="Xu X."/>
        </authorList>
    </citation>
    <scope>NUCLEOTIDE SEQUENCE</scope>
    <source>
        <strain evidence="1">FACHB 800</strain>
    </source>
</reference>
<organism evidence="1 2">
    <name type="scientific">Richelia sinica FACHB-800</name>
    <dbReference type="NCBI Taxonomy" id="1357546"/>
    <lineage>
        <taxon>Bacteria</taxon>
        <taxon>Bacillati</taxon>
        <taxon>Cyanobacteriota</taxon>
        <taxon>Cyanophyceae</taxon>
        <taxon>Nostocales</taxon>
        <taxon>Nostocaceae</taxon>
        <taxon>Richelia</taxon>
    </lineage>
</organism>
<gene>
    <name evidence="1" type="ORF">B6N60_00206</name>
</gene>
<evidence type="ECO:0000313" key="1">
    <source>
        <dbReference type="EMBL" id="QXE21530.1"/>
    </source>
</evidence>
<protein>
    <submittedName>
        <fullName evidence="1">Uncharacterized protein</fullName>
    </submittedName>
</protein>
<sequence>MNFYVAGSLETHLAFEVETDQLGLERLQLLLKLWE</sequence>
<name>A0A975T404_9NOST</name>
<dbReference type="KEGG" id="rsin:B6N60_00206"/>
<evidence type="ECO:0000313" key="2">
    <source>
        <dbReference type="Proteomes" id="UP000683511"/>
    </source>
</evidence>